<dbReference type="GO" id="GO:0003938">
    <property type="term" value="F:IMP dehydrogenase activity"/>
    <property type="evidence" value="ECO:0007669"/>
    <property type="project" value="UniProtKB-EC"/>
</dbReference>
<evidence type="ECO:0000256" key="5">
    <source>
        <dbReference type="ARBA" id="ARBA00022755"/>
    </source>
</evidence>
<comment type="caution">
    <text evidence="13">The sequence shown here is derived from an EMBL/GenBank/DDBJ whole genome shotgun (WGS) entry which is preliminary data.</text>
</comment>
<dbReference type="PROSITE" id="PS51371">
    <property type="entry name" value="CBS"/>
    <property type="match status" value="2"/>
</dbReference>
<gene>
    <name evidence="13" type="ORF">HA254_02155</name>
</gene>
<organism evidence="13 14">
    <name type="scientific">Candidatus Iainarchaeum sp</name>
    <dbReference type="NCBI Taxonomy" id="3101447"/>
    <lineage>
        <taxon>Archaea</taxon>
        <taxon>Candidatus Iainarchaeota</taxon>
        <taxon>Candidatus Iainarchaeia</taxon>
        <taxon>Candidatus Iainarchaeales</taxon>
        <taxon>Candidatus Iainarchaeaceae</taxon>
        <taxon>Candidatus Iainarchaeum</taxon>
    </lineage>
</organism>
<dbReference type="GO" id="GO:0006183">
    <property type="term" value="P:GTP biosynthetic process"/>
    <property type="evidence" value="ECO:0007669"/>
    <property type="project" value="TreeGrafter"/>
</dbReference>
<evidence type="ECO:0000256" key="4">
    <source>
        <dbReference type="ARBA" id="ARBA00022749"/>
    </source>
</evidence>
<dbReference type="InterPro" id="IPR015875">
    <property type="entry name" value="IMP_DH/GMP_Rdtase_CS"/>
</dbReference>
<dbReference type="PANTHER" id="PTHR11911:SF111">
    <property type="entry name" value="INOSINE-5'-MONOPHOSPHATE DEHYDROGENASE"/>
    <property type="match status" value="1"/>
</dbReference>
<comment type="catalytic activity">
    <reaction evidence="10">
        <text>IMP + NAD(+) + H2O = XMP + NADH + H(+)</text>
        <dbReference type="Rhea" id="RHEA:11708"/>
        <dbReference type="ChEBI" id="CHEBI:15377"/>
        <dbReference type="ChEBI" id="CHEBI:15378"/>
        <dbReference type="ChEBI" id="CHEBI:57464"/>
        <dbReference type="ChEBI" id="CHEBI:57540"/>
        <dbReference type="ChEBI" id="CHEBI:57945"/>
        <dbReference type="ChEBI" id="CHEBI:58053"/>
        <dbReference type="EC" id="1.1.1.205"/>
    </reaction>
</comment>
<evidence type="ECO:0000256" key="8">
    <source>
        <dbReference type="ARBA" id="ARBA00023027"/>
    </source>
</evidence>
<keyword evidence="8" id="KW-0520">NAD</keyword>
<evidence type="ECO:0000256" key="6">
    <source>
        <dbReference type="ARBA" id="ARBA00022958"/>
    </source>
</evidence>
<reference evidence="14" key="1">
    <citation type="journal article" date="2020" name="bioRxiv">
        <title>A rank-normalized archaeal taxonomy based on genome phylogeny resolves widespread incomplete and uneven classifications.</title>
        <authorList>
            <person name="Rinke C."/>
            <person name="Chuvochina M."/>
            <person name="Mussig A.J."/>
            <person name="Chaumeil P.-A."/>
            <person name="Waite D.W."/>
            <person name="Whitman W.B."/>
            <person name="Parks D.H."/>
            <person name="Hugenholtz P."/>
        </authorList>
    </citation>
    <scope>NUCLEOTIDE SEQUENCE [LARGE SCALE GENOMIC DNA]</scope>
</reference>
<evidence type="ECO:0000256" key="7">
    <source>
        <dbReference type="ARBA" id="ARBA00023002"/>
    </source>
</evidence>
<dbReference type="Proteomes" id="UP000565078">
    <property type="component" value="Unassembled WGS sequence"/>
</dbReference>
<dbReference type="InterPro" id="IPR046342">
    <property type="entry name" value="CBS_dom_sf"/>
</dbReference>
<dbReference type="Pfam" id="PF00478">
    <property type="entry name" value="IMPDH"/>
    <property type="match status" value="1"/>
</dbReference>
<comment type="similarity">
    <text evidence="2">Belongs to the IMPDH/GMPR family.</text>
</comment>
<dbReference type="SMART" id="SM00116">
    <property type="entry name" value="CBS"/>
    <property type="match status" value="2"/>
</dbReference>
<sequence>MGKEKISRDLGLTFDDVLIVPAASKILPKDVSLKTKITPRLTLNIPLLSAAMDTVTEHATAIAMAREGGIGIIHKNLPPESQAAEVEKVKRAEYWIINNPITISSKDNLARTRALKKEFNINSFPVVDNGKLVGIVTNRDMLFEDDLSREVLHIMTPRSELVTVEKEVSYKEALEILHKNRIEKLPIVDKDGMLKGLITITDIQNKQKFPHALKDRRGRLIVGAAVGPKDDYRVRALVEKEVDVVVVDTSHGHSRNVLDAVKRYKKDFDVEIIAGNVATAEGTRALINAGADGIKVGIGPGSICTTRVIAGVGV</sequence>
<dbReference type="SMART" id="SM01240">
    <property type="entry name" value="IMPDH"/>
    <property type="match status" value="1"/>
</dbReference>
<keyword evidence="9 11" id="KW-0129">CBS domain</keyword>
<dbReference type="InterPro" id="IPR013785">
    <property type="entry name" value="Aldolase_TIM"/>
</dbReference>
<protein>
    <submittedName>
        <fullName evidence="13">IMP dehydrogenase</fullName>
    </submittedName>
</protein>
<dbReference type="CDD" id="cd04601">
    <property type="entry name" value="CBS_pair_IMPDH"/>
    <property type="match status" value="1"/>
</dbReference>
<dbReference type="SUPFAM" id="SSF51412">
    <property type="entry name" value="Inosine monophosphate dehydrogenase (IMPDH)"/>
    <property type="match status" value="1"/>
</dbReference>
<dbReference type="GO" id="GO:0046872">
    <property type="term" value="F:metal ion binding"/>
    <property type="evidence" value="ECO:0007669"/>
    <property type="project" value="UniProtKB-KW"/>
</dbReference>
<evidence type="ECO:0000256" key="3">
    <source>
        <dbReference type="ARBA" id="ARBA00022723"/>
    </source>
</evidence>
<evidence type="ECO:0000313" key="13">
    <source>
        <dbReference type="EMBL" id="HIH09449.1"/>
    </source>
</evidence>
<dbReference type="GO" id="GO:0006177">
    <property type="term" value="P:GMP biosynthetic process"/>
    <property type="evidence" value="ECO:0007669"/>
    <property type="project" value="UniProtKB-KW"/>
</dbReference>
<dbReference type="EMBL" id="DUGC01000039">
    <property type="protein sequence ID" value="HIH09449.1"/>
    <property type="molecule type" value="Genomic_DNA"/>
</dbReference>
<dbReference type="PANTHER" id="PTHR11911">
    <property type="entry name" value="INOSINE-5-MONOPHOSPHATE DEHYDROGENASE RELATED"/>
    <property type="match status" value="1"/>
</dbReference>
<dbReference type="PROSITE" id="PS00487">
    <property type="entry name" value="IMP_DH_GMP_RED"/>
    <property type="match status" value="1"/>
</dbReference>
<dbReference type="InterPro" id="IPR005990">
    <property type="entry name" value="IMP_DH"/>
</dbReference>
<evidence type="ECO:0000313" key="14">
    <source>
        <dbReference type="Proteomes" id="UP000565078"/>
    </source>
</evidence>
<name>A0A7J4IYV1_9ARCH</name>
<evidence type="ECO:0000259" key="12">
    <source>
        <dbReference type="PROSITE" id="PS51371"/>
    </source>
</evidence>
<feature type="domain" description="CBS" evidence="12">
    <location>
        <begin position="155"/>
        <end position="213"/>
    </location>
</feature>
<evidence type="ECO:0000256" key="11">
    <source>
        <dbReference type="PROSITE-ProRule" id="PRU00703"/>
    </source>
</evidence>
<dbReference type="InterPro" id="IPR000644">
    <property type="entry name" value="CBS_dom"/>
</dbReference>
<evidence type="ECO:0000256" key="10">
    <source>
        <dbReference type="ARBA" id="ARBA00048028"/>
    </source>
</evidence>
<keyword evidence="4" id="KW-0332">GMP biosynthesis</keyword>
<evidence type="ECO:0000256" key="2">
    <source>
        <dbReference type="ARBA" id="ARBA00005502"/>
    </source>
</evidence>
<keyword evidence="5" id="KW-0658">Purine biosynthesis</keyword>
<dbReference type="Gene3D" id="3.20.20.70">
    <property type="entry name" value="Aldolase class I"/>
    <property type="match status" value="1"/>
</dbReference>
<keyword evidence="3" id="KW-0479">Metal-binding</keyword>
<dbReference type="SUPFAM" id="SSF54631">
    <property type="entry name" value="CBS-domain pair"/>
    <property type="match status" value="1"/>
</dbReference>
<dbReference type="AlphaFoldDB" id="A0A7J4IYV1"/>
<accession>A0A7J4IYV1</accession>
<dbReference type="InterPro" id="IPR001093">
    <property type="entry name" value="IMP_DH_GMPRt"/>
</dbReference>
<dbReference type="Pfam" id="PF00571">
    <property type="entry name" value="CBS"/>
    <property type="match status" value="2"/>
</dbReference>
<feature type="domain" description="CBS" evidence="12">
    <location>
        <begin position="96"/>
        <end position="151"/>
    </location>
</feature>
<feature type="non-terminal residue" evidence="13">
    <location>
        <position position="314"/>
    </location>
</feature>
<evidence type="ECO:0000256" key="1">
    <source>
        <dbReference type="ARBA" id="ARBA00001958"/>
    </source>
</evidence>
<proteinExistence type="inferred from homology"/>
<keyword evidence="7" id="KW-0560">Oxidoreductase</keyword>
<evidence type="ECO:0000256" key="9">
    <source>
        <dbReference type="ARBA" id="ARBA00023122"/>
    </source>
</evidence>
<keyword evidence="6" id="KW-0630">Potassium</keyword>
<comment type="cofactor">
    <cofactor evidence="1">
        <name>K(+)</name>
        <dbReference type="ChEBI" id="CHEBI:29103"/>
    </cofactor>
</comment>
<dbReference type="FunFam" id="3.20.20.70:FF:000424">
    <property type="entry name" value="Inosine-5'-monophosphate dehydrogenase 2"/>
    <property type="match status" value="1"/>
</dbReference>